<feature type="region of interest" description="Disordered" evidence="1">
    <location>
        <begin position="139"/>
        <end position="163"/>
    </location>
</feature>
<evidence type="ECO:0000256" key="1">
    <source>
        <dbReference type="SAM" id="MobiDB-lite"/>
    </source>
</evidence>
<dbReference type="WBParaSite" id="nRc.2.0.1.t16092-RA">
    <property type="protein sequence ID" value="nRc.2.0.1.t16092-RA"/>
    <property type="gene ID" value="nRc.2.0.1.g16092"/>
</dbReference>
<keyword evidence="2" id="KW-1185">Reference proteome</keyword>
<dbReference type="Proteomes" id="UP000887565">
    <property type="component" value="Unplaced"/>
</dbReference>
<evidence type="ECO:0000313" key="2">
    <source>
        <dbReference type="Proteomes" id="UP000887565"/>
    </source>
</evidence>
<proteinExistence type="predicted"/>
<reference evidence="3" key="1">
    <citation type="submission" date="2022-11" db="UniProtKB">
        <authorList>
            <consortium name="WormBaseParasite"/>
        </authorList>
    </citation>
    <scope>IDENTIFICATION</scope>
</reference>
<sequence>MTTMGVTGNAVKHNRISAAINPIKKIFLAIPKKSGGSEHNVKLECRGIVVPPSGSNSLNYYKNWPDPSPYMCNICLRATTHGLTFHDSFNNHSYDRNNWYFPTGVSLEFFVSRDEIQILPCGAFKRCLSILQLSEKRSSQRTNIVKDSKQSANEMVGETPHNR</sequence>
<evidence type="ECO:0000313" key="3">
    <source>
        <dbReference type="WBParaSite" id="nRc.2.0.1.t16092-RA"/>
    </source>
</evidence>
<name>A0A915IQ22_ROMCU</name>
<feature type="compositionally biased region" description="Basic and acidic residues" evidence="1">
    <location>
        <begin position="139"/>
        <end position="149"/>
    </location>
</feature>
<organism evidence="2 3">
    <name type="scientific">Romanomermis culicivorax</name>
    <name type="common">Nematode worm</name>
    <dbReference type="NCBI Taxonomy" id="13658"/>
    <lineage>
        <taxon>Eukaryota</taxon>
        <taxon>Metazoa</taxon>
        <taxon>Ecdysozoa</taxon>
        <taxon>Nematoda</taxon>
        <taxon>Enoplea</taxon>
        <taxon>Dorylaimia</taxon>
        <taxon>Mermithida</taxon>
        <taxon>Mermithoidea</taxon>
        <taxon>Mermithidae</taxon>
        <taxon>Romanomermis</taxon>
    </lineage>
</organism>
<protein>
    <submittedName>
        <fullName evidence="3">Uncharacterized protein</fullName>
    </submittedName>
</protein>
<accession>A0A915IQ22</accession>
<dbReference type="AlphaFoldDB" id="A0A915IQ22"/>